<dbReference type="AlphaFoldDB" id="A0A067DE26"/>
<protein>
    <submittedName>
        <fullName evidence="1">Uncharacterized protein</fullName>
    </submittedName>
</protein>
<proteinExistence type="predicted"/>
<feature type="non-terminal residue" evidence="1">
    <location>
        <position position="1"/>
    </location>
</feature>
<gene>
    <name evidence="1" type="ORF">CISIN_1g0018601mg</name>
</gene>
<sequence>KSLTSFSCSGNNCAFKFPSLERLVVEDCPNMKIFSGGELSTPKLHKVQLNYIDEKRWAWDRDLNTTIRYLYLTTKRVQTYEDNSGQPSVQYLE</sequence>
<dbReference type="Proteomes" id="UP000027120">
    <property type="component" value="Unassembled WGS sequence"/>
</dbReference>
<name>A0A067DE26_CITSI</name>
<accession>A0A067DE26</accession>
<evidence type="ECO:0000313" key="1">
    <source>
        <dbReference type="EMBL" id="KDO41209.1"/>
    </source>
</evidence>
<evidence type="ECO:0000313" key="2">
    <source>
        <dbReference type="Proteomes" id="UP000027120"/>
    </source>
</evidence>
<reference evidence="1 2" key="1">
    <citation type="submission" date="2014-04" db="EMBL/GenBank/DDBJ databases">
        <authorList>
            <consortium name="International Citrus Genome Consortium"/>
            <person name="Gmitter F."/>
            <person name="Chen C."/>
            <person name="Farmerie W."/>
            <person name="Harkins T."/>
            <person name="Desany B."/>
            <person name="Mohiuddin M."/>
            <person name="Kodira C."/>
            <person name="Borodovsky M."/>
            <person name="Lomsadze A."/>
            <person name="Burns P."/>
            <person name="Jenkins J."/>
            <person name="Prochnik S."/>
            <person name="Shu S."/>
            <person name="Chapman J."/>
            <person name="Pitluck S."/>
            <person name="Schmutz J."/>
            <person name="Rokhsar D."/>
        </authorList>
    </citation>
    <scope>NUCLEOTIDE SEQUENCE</scope>
</reference>
<dbReference type="EMBL" id="KK785680">
    <property type="protein sequence ID" value="KDO41209.1"/>
    <property type="molecule type" value="Genomic_DNA"/>
</dbReference>
<keyword evidence="2" id="KW-1185">Reference proteome</keyword>
<organism evidence="1 2">
    <name type="scientific">Citrus sinensis</name>
    <name type="common">Sweet orange</name>
    <name type="synonym">Citrus aurantium var. sinensis</name>
    <dbReference type="NCBI Taxonomy" id="2711"/>
    <lineage>
        <taxon>Eukaryota</taxon>
        <taxon>Viridiplantae</taxon>
        <taxon>Streptophyta</taxon>
        <taxon>Embryophyta</taxon>
        <taxon>Tracheophyta</taxon>
        <taxon>Spermatophyta</taxon>
        <taxon>Magnoliopsida</taxon>
        <taxon>eudicotyledons</taxon>
        <taxon>Gunneridae</taxon>
        <taxon>Pentapetalae</taxon>
        <taxon>rosids</taxon>
        <taxon>malvids</taxon>
        <taxon>Sapindales</taxon>
        <taxon>Rutaceae</taxon>
        <taxon>Aurantioideae</taxon>
        <taxon>Citrus</taxon>
    </lineage>
</organism>